<dbReference type="SUPFAM" id="SSF51735">
    <property type="entry name" value="NAD(P)-binding Rossmann-fold domains"/>
    <property type="match status" value="1"/>
</dbReference>
<evidence type="ECO:0000256" key="2">
    <source>
        <dbReference type="ARBA" id="ARBA00023002"/>
    </source>
</evidence>
<evidence type="ECO:0000259" key="4">
    <source>
        <dbReference type="SMART" id="SM00822"/>
    </source>
</evidence>
<evidence type="ECO:0000256" key="1">
    <source>
        <dbReference type="ARBA" id="ARBA00006484"/>
    </source>
</evidence>
<dbReference type="PANTHER" id="PTHR42760">
    <property type="entry name" value="SHORT-CHAIN DEHYDROGENASES/REDUCTASES FAMILY MEMBER"/>
    <property type="match status" value="1"/>
</dbReference>
<dbReference type="EMBL" id="CP040819">
    <property type="protein sequence ID" value="QDL93982.1"/>
    <property type="molecule type" value="Genomic_DNA"/>
</dbReference>
<dbReference type="Pfam" id="PF13561">
    <property type="entry name" value="adh_short_C2"/>
    <property type="match status" value="1"/>
</dbReference>
<accession>A0A5B8G3V3</accession>
<dbReference type="InterPro" id="IPR036291">
    <property type="entry name" value="NAD(P)-bd_dom_sf"/>
</dbReference>
<keyword evidence="3" id="KW-0472">Membrane</keyword>
<name>A0A5B8G3V3_9RHOB</name>
<dbReference type="PRINTS" id="PR00081">
    <property type="entry name" value="GDHRDH"/>
</dbReference>
<keyword evidence="5" id="KW-0614">Plasmid</keyword>
<keyword evidence="6" id="KW-1185">Reference proteome</keyword>
<dbReference type="PANTHER" id="PTHR42760:SF5">
    <property type="entry name" value="2-DEHYDRO-3-DEOXY-D-GLUCONATE 5-DEHYDROGENASE"/>
    <property type="match status" value="1"/>
</dbReference>
<dbReference type="PRINTS" id="PR00080">
    <property type="entry name" value="SDRFAMILY"/>
</dbReference>
<dbReference type="KEGG" id="ppru:FDP22_19095"/>
<dbReference type="SMART" id="SM00822">
    <property type="entry name" value="PKS_KR"/>
    <property type="match status" value="1"/>
</dbReference>
<organism evidence="5 6">
    <name type="scientific">Paroceanicella profunda</name>
    <dbReference type="NCBI Taxonomy" id="2579971"/>
    <lineage>
        <taxon>Bacteria</taxon>
        <taxon>Pseudomonadati</taxon>
        <taxon>Pseudomonadota</taxon>
        <taxon>Alphaproteobacteria</taxon>
        <taxon>Rhodobacterales</taxon>
        <taxon>Paracoccaceae</taxon>
        <taxon>Paroceanicella</taxon>
    </lineage>
</organism>
<evidence type="ECO:0000313" key="6">
    <source>
        <dbReference type="Proteomes" id="UP000305888"/>
    </source>
</evidence>
<feature type="domain" description="Ketoreductase" evidence="4">
    <location>
        <begin position="8"/>
        <end position="186"/>
    </location>
</feature>
<sequence>MTADLSDRVIAISGGTSGIGLAIAAAAAAAGATVALLGRDLDRGAEAAASLPGALFVPCDVARREECQAAVAAVEAAFGRLDGVVASAGFNRRKLPQDLAEEDWDAVLDANLKGTFLLCQAAFPLLSRRGGKVVTIGSMLSIFGSPVMPAYAASKGGVVQLTRSLATAWAAQGIQVNCLLPGWIDTPLTVAARREIANLEADVLARTPAGRWGRPEDLAGPALFLLSEASDFVTGTALPVDGGYSVRA</sequence>
<keyword evidence="3" id="KW-1133">Transmembrane helix</keyword>
<dbReference type="AlphaFoldDB" id="A0A5B8G3V3"/>
<keyword evidence="3" id="KW-0812">Transmembrane</keyword>
<dbReference type="Gene3D" id="3.40.50.720">
    <property type="entry name" value="NAD(P)-binding Rossmann-like Domain"/>
    <property type="match status" value="1"/>
</dbReference>
<dbReference type="PROSITE" id="PS00061">
    <property type="entry name" value="ADH_SHORT"/>
    <property type="match status" value="1"/>
</dbReference>
<dbReference type="Proteomes" id="UP000305888">
    <property type="component" value="Plasmid pD4M1A"/>
</dbReference>
<dbReference type="GO" id="GO:0016616">
    <property type="term" value="F:oxidoreductase activity, acting on the CH-OH group of donors, NAD or NADP as acceptor"/>
    <property type="evidence" value="ECO:0007669"/>
    <property type="project" value="TreeGrafter"/>
</dbReference>
<keyword evidence="2" id="KW-0560">Oxidoreductase</keyword>
<geneLocation type="plasmid" evidence="6">
    <name>pd4m1a</name>
</geneLocation>
<comment type="similarity">
    <text evidence="1">Belongs to the short-chain dehydrogenases/reductases (SDR) family.</text>
</comment>
<evidence type="ECO:0000313" key="5">
    <source>
        <dbReference type="EMBL" id="QDL93982.1"/>
    </source>
</evidence>
<feature type="transmembrane region" description="Helical" evidence="3">
    <location>
        <begin position="12"/>
        <end position="37"/>
    </location>
</feature>
<evidence type="ECO:0000256" key="3">
    <source>
        <dbReference type="SAM" id="Phobius"/>
    </source>
</evidence>
<dbReference type="InterPro" id="IPR002347">
    <property type="entry name" value="SDR_fam"/>
</dbReference>
<dbReference type="FunFam" id="3.40.50.720:FF:000084">
    <property type="entry name" value="Short-chain dehydrogenase reductase"/>
    <property type="match status" value="1"/>
</dbReference>
<gene>
    <name evidence="5" type="ORF">FDP22_19095</name>
</gene>
<dbReference type="OrthoDB" id="198783at2"/>
<proteinExistence type="inferred from homology"/>
<protein>
    <submittedName>
        <fullName evidence="5">SDR family oxidoreductase</fullName>
    </submittedName>
</protein>
<dbReference type="InterPro" id="IPR057326">
    <property type="entry name" value="KR_dom"/>
</dbReference>
<reference evidence="5 6" key="1">
    <citation type="submission" date="2019-06" db="EMBL/GenBank/DDBJ databases">
        <title>Genome sequence of Rhodobacteraceae bacterium D4M1.</title>
        <authorList>
            <person name="Cao J."/>
        </authorList>
    </citation>
    <scope>NUCLEOTIDE SEQUENCE [LARGE SCALE GENOMIC DNA]</scope>
    <source>
        <strain evidence="5 6">D4M1</strain>
        <plasmid evidence="6">pd4m1a</plasmid>
    </source>
</reference>
<dbReference type="RefSeq" id="WP_138573621.1">
    <property type="nucleotide sequence ID" value="NZ_CP040819.1"/>
</dbReference>
<dbReference type="InterPro" id="IPR020904">
    <property type="entry name" value="Sc_DH/Rdtase_CS"/>
</dbReference>